<dbReference type="SUPFAM" id="SSF53383">
    <property type="entry name" value="PLP-dependent transferases"/>
    <property type="match status" value="1"/>
</dbReference>
<protein>
    <submittedName>
        <fullName evidence="6">Putative L-2,4-diaminobutyrate decarboxylase</fullName>
    </submittedName>
</protein>
<keyword evidence="5" id="KW-0456">Lyase</keyword>
<dbReference type="InterPro" id="IPR015424">
    <property type="entry name" value="PyrdxlP-dep_Trfase"/>
</dbReference>
<dbReference type="Gene3D" id="3.90.1150.10">
    <property type="entry name" value="Aspartate Aminotransferase, domain 1"/>
    <property type="match status" value="1"/>
</dbReference>
<keyword evidence="3" id="KW-0210">Decarboxylase</keyword>
<dbReference type="Gene3D" id="3.40.640.10">
    <property type="entry name" value="Type I PLP-dependent aspartate aminotransferase-like (Major domain)"/>
    <property type="match status" value="1"/>
</dbReference>
<dbReference type="AlphaFoldDB" id="A0A3B1DDJ8"/>
<evidence type="ECO:0000256" key="5">
    <source>
        <dbReference type="ARBA" id="ARBA00023239"/>
    </source>
</evidence>
<evidence type="ECO:0000256" key="4">
    <source>
        <dbReference type="ARBA" id="ARBA00022898"/>
    </source>
</evidence>
<dbReference type="GO" id="GO:0005737">
    <property type="term" value="C:cytoplasm"/>
    <property type="evidence" value="ECO:0007669"/>
    <property type="project" value="TreeGrafter"/>
</dbReference>
<dbReference type="InterPro" id="IPR015421">
    <property type="entry name" value="PyrdxlP-dep_Trfase_major"/>
</dbReference>
<dbReference type="PANTHER" id="PTHR45677">
    <property type="entry name" value="GLUTAMATE DECARBOXYLASE-RELATED"/>
    <property type="match status" value="1"/>
</dbReference>
<dbReference type="GO" id="GO:0016831">
    <property type="term" value="F:carboxy-lyase activity"/>
    <property type="evidence" value="ECO:0007669"/>
    <property type="project" value="UniProtKB-KW"/>
</dbReference>
<accession>A0A3B1DDJ8</accession>
<evidence type="ECO:0000256" key="2">
    <source>
        <dbReference type="ARBA" id="ARBA00009533"/>
    </source>
</evidence>
<dbReference type="InterPro" id="IPR002129">
    <property type="entry name" value="PyrdxlP-dep_de-COase"/>
</dbReference>
<organism evidence="6">
    <name type="scientific">hydrothermal vent metagenome</name>
    <dbReference type="NCBI Taxonomy" id="652676"/>
    <lineage>
        <taxon>unclassified sequences</taxon>
        <taxon>metagenomes</taxon>
        <taxon>ecological metagenomes</taxon>
    </lineage>
</organism>
<comment type="similarity">
    <text evidence="2">Belongs to the group II decarboxylase family.</text>
</comment>
<keyword evidence="4" id="KW-0663">Pyridoxal phosphate</keyword>
<evidence type="ECO:0000313" key="6">
    <source>
        <dbReference type="EMBL" id="VAX40409.1"/>
    </source>
</evidence>
<evidence type="ECO:0000256" key="1">
    <source>
        <dbReference type="ARBA" id="ARBA00001933"/>
    </source>
</evidence>
<gene>
    <name evidence="6" type="ORF">MNBD_PLANCTO02-367</name>
</gene>
<evidence type="ECO:0000256" key="3">
    <source>
        <dbReference type="ARBA" id="ARBA00022793"/>
    </source>
</evidence>
<reference evidence="6" key="1">
    <citation type="submission" date="2018-06" db="EMBL/GenBank/DDBJ databases">
        <authorList>
            <person name="Zhirakovskaya E."/>
        </authorList>
    </citation>
    <scope>NUCLEOTIDE SEQUENCE</scope>
</reference>
<comment type="cofactor">
    <cofactor evidence="1">
        <name>pyridoxal 5'-phosphate</name>
        <dbReference type="ChEBI" id="CHEBI:597326"/>
    </cofactor>
</comment>
<dbReference type="Pfam" id="PF00282">
    <property type="entry name" value="Pyridoxal_deC"/>
    <property type="match status" value="1"/>
</dbReference>
<dbReference type="GO" id="GO:0019752">
    <property type="term" value="P:carboxylic acid metabolic process"/>
    <property type="evidence" value="ECO:0007669"/>
    <property type="project" value="InterPro"/>
</dbReference>
<dbReference type="GO" id="GO:0030170">
    <property type="term" value="F:pyridoxal phosphate binding"/>
    <property type="evidence" value="ECO:0007669"/>
    <property type="project" value="InterPro"/>
</dbReference>
<dbReference type="PANTHER" id="PTHR45677:SF8">
    <property type="entry name" value="CYSTEINE SULFINIC ACID DECARBOXYLASE"/>
    <property type="match status" value="1"/>
</dbReference>
<dbReference type="InterPro" id="IPR015422">
    <property type="entry name" value="PyrdxlP-dep_Trfase_small"/>
</dbReference>
<dbReference type="EMBL" id="UOGL01000437">
    <property type="protein sequence ID" value="VAX40409.1"/>
    <property type="molecule type" value="Genomic_DNA"/>
</dbReference>
<name>A0A3B1DDJ8_9ZZZZ</name>
<proteinExistence type="inferred from homology"/>
<sequence length="553" mass="61659">MTTPPYTKNVQTLCQSFPQPVSDRVHDAYFVFSFMRALDQVDKMKSALPLLGQPEVLDYHAAQKRRIAETMQPLENVTSELVTYLSGMFIWGHPRSQINVVQAPTIPSIIGGLLPSIYNPNMASDETARRVSIAEVEVTAMIADLVGYTSEKAGGVFTFGGTGTLLYGLKIGLEKALPGTRKTGLKERAVILCSEQAHYACLTAASWLGLGEENVIKIPTSPNNDIQTMLLEKELRALLSENIKVAGIVATMGTTDAFGVDDLKEITRIRDALKEEFHLDYTPHIHADAVIGWAWSVFNDYNFDENPLGFRHRTVRAIAGAARHIQHLHLADSLGIDYHKTGFAPYISSQIIVKDAADLLLLSRDEKAMPYLFQSGHYHPGKYTLETTRSGAGPMAALANLLLFGKQGFQSLLGHLITMAEVLREHLEGHVTTTVLNRGNFGPVTLFRIYPEEVDTFSITEQERTNPDFKEKLHTYNNYNRKIFEIVQNDALQGEGVIISLTDCYRKTDYGEPVVALKSYIMSPFSEEKHVDAVLQSLWKAQRQIAQEEIETK</sequence>